<proteinExistence type="predicted"/>
<feature type="signal peptide" evidence="1">
    <location>
        <begin position="1"/>
        <end position="24"/>
    </location>
</feature>
<keyword evidence="3" id="KW-1185">Reference proteome</keyword>
<evidence type="ECO:0000313" key="2">
    <source>
        <dbReference type="EMBL" id="BDD10704.1"/>
    </source>
</evidence>
<reference evidence="2 3" key="1">
    <citation type="submission" date="2021-12" db="EMBL/GenBank/DDBJ databases">
        <title>Genome sequencing of bacteria with rrn-lacking chromosome and rrn-plasmid.</title>
        <authorList>
            <person name="Anda M."/>
            <person name="Iwasaki W."/>
        </authorList>
    </citation>
    <scope>NUCLEOTIDE SEQUENCE [LARGE SCALE GENOMIC DNA]</scope>
    <source>
        <strain evidence="2 3">DSM 100852</strain>
    </source>
</reference>
<dbReference type="Pfam" id="PF19494">
    <property type="entry name" value="DUF6029"/>
    <property type="match status" value="1"/>
</dbReference>
<dbReference type="KEGG" id="fax:FUAX_31360"/>
<accession>A0AAU9CW34</accession>
<organism evidence="2 3">
    <name type="scientific">Fulvitalea axinellae</name>
    <dbReference type="NCBI Taxonomy" id="1182444"/>
    <lineage>
        <taxon>Bacteria</taxon>
        <taxon>Pseudomonadati</taxon>
        <taxon>Bacteroidota</taxon>
        <taxon>Cytophagia</taxon>
        <taxon>Cytophagales</taxon>
        <taxon>Persicobacteraceae</taxon>
        <taxon>Fulvitalea</taxon>
    </lineage>
</organism>
<keyword evidence="1" id="KW-0732">Signal</keyword>
<dbReference type="Proteomes" id="UP001348817">
    <property type="component" value="Chromosome"/>
</dbReference>
<dbReference type="RefSeq" id="WP_338392242.1">
    <property type="nucleotide sequence ID" value="NZ_AP025314.1"/>
</dbReference>
<dbReference type="EMBL" id="AP025314">
    <property type="protein sequence ID" value="BDD10704.1"/>
    <property type="molecule type" value="Genomic_DNA"/>
</dbReference>
<gene>
    <name evidence="2" type="ORF">FUAX_31360</name>
</gene>
<dbReference type="InterPro" id="IPR046070">
    <property type="entry name" value="DUF6029"/>
</dbReference>
<evidence type="ECO:0000313" key="3">
    <source>
        <dbReference type="Proteomes" id="UP001348817"/>
    </source>
</evidence>
<sequence length="542" mass="61732">MRHYIIKLALLSVFAFVVVTETHAQEGAQVSGSLQLNQNFYVKDSKFFDGQIPPQYDNQKSSTDGWLNLNYRYKNITAGIRYDLLLNSGLRNPNTALNRQGVGNWFVTLDLDKVEITGGYFYDQFGSGAAFRAFEERAQLLDYAIQGLRIKYDFAENWRLKAFVGRQKANPEDVEDDLLETDKAVIKGLNVEGFEKLGELSFAPGISLVNRTLSDEQLQEIEGLISQQNEATRFSPDQNTWTYSVYNTLGYKNFSWLVEYNYKTPEAGFVNPILSNDLKEEKGDLLYSSLTYSLPGFGLIVQYRRMENFQFRTSPLQLNNNGLISYLPAFSRQNTYRLTGRYVPAPQFDGEEAVQADLFLKLSKKQSLNLNGALNYDLNGNEQYKELFAEHKIKFNRRFTLKYGAQYQSYDLAVYEAKSELPVLTAITPFVSAVNRLSKKYALKTELSAMFTEEDQGDWSWFLAELSRGSKYSIQVSHMFNYGNPDADKQLQYFSVFANANFGSHRLSAGFVQQPETVVCNGGVCRLEPAFNGAKLSYQVVF</sequence>
<evidence type="ECO:0008006" key="4">
    <source>
        <dbReference type="Google" id="ProtNLM"/>
    </source>
</evidence>
<name>A0AAU9CW34_9BACT</name>
<protein>
    <recommendedName>
        <fullName evidence="4">DUF5723 domain-containing protein</fullName>
    </recommendedName>
</protein>
<evidence type="ECO:0000256" key="1">
    <source>
        <dbReference type="SAM" id="SignalP"/>
    </source>
</evidence>
<feature type="chain" id="PRO_5043953127" description="DUF5723 domain-containing protein" evidence="1">
    <location>
        <begin position="25"/>
        <end position="542"/>
    </location>
</feature>
<dbReference type="AlphaFoldDB" id="A0AAU9CW34"/>